<protein>
    <recommendedName>
        <fullName evidence="3">Enhancer of mRNA-decapping protein 3</fullName>
    </recommendedName>
</protein>
<dbReference type="Proteomes" id="UP001152799">
    <property type="component" value="Chromosome 3"/>
</dbReference>
<evidence type="ECO:0000313" key="7">
    <source>
        <dbReference type="EMBL" id="CAG9766296.1"/>
    </source>
</evidence>
<name>A0A9N9MKX9_9CUCU</name>
<dbReference type="InterPro" id="IPR036652">
    <property type="entry name" value="YjeF_N_dom_sf"/>
</dbReference>
<organism evidence="7 8">
    <name type="scientific">Ceutorhynchus assimilis</name>
    <name type="common">cabbage seed weevil</name>
    <dbReference type="NCBI Taxonomy" id="467358"/>
    <lineage>
        <taxon>Eukaryota</taxon>
        <taxon>Metazoa</taxon>
        <taxon>Ecdysozoa</taxon>
        <taxon>Arthropoda</taxon>
        <taxon>Hexapoda</taxon>
        <taxon>Insecta</taxon>
        <taxon>Pterygota</taxon>
        <taxon>Neoptera</taxon>
        <taxon>Endopterygota</taxon>
        <taxon>Coleoptera</taxon>
        <taxon>Polyphaga</taxon>
        <taxon>Cucujiformia</taxon>
        <taxon>Curculionidae</taxon>
        <taxon>Ceutorhynchinae</taxon>
        <taxon>Ceutorhynchus</taxon>
    </lineage>
</organism>
<evidence type="ECO:0000256" key="3">
    <source>
        <dbReference type="ARBA" id="ARBA00015797"/>
    </source>
</evidence>
<proteinExistence type="inferred from homology"/>
<dbReference type="GO" id="GO:0003729">
    <property type="term" value="F:mRNA binding"/>
    <property type="evidence" value="ECO:0007669"/>
    <property type="project" value="InterPro"/>
</dbReference>
<evidence type="ECO:0000259" key="6">
    <source>
        <dbReference type="PROSITE" id="PS51512"/>
    </source>
</evidence>
<dbReference type="Pfam" id="PF09532">
    <property type="entry name" value="FDF"/>
    <property type="match status" value="1"/>
</dbReference>
<dbReference type="InterPro" id="IPR025609">
    <property type="entry name" value="Lsm14-like_N"/>
</dbReference>
<feature type="domain" description="DFDF" evidence="6">
    <location>
        <begin position="155"/>
        <end position="191"/>
    </location>
</feature>
<dbReference type="InterPro" id="IPR025762">
    <property type="entry name" value="DFDF"/>
</dbReference>
<comment type="similarity">
    <text evidence="2">Belongs to the EDC3 family.</text>
</comment>
<evidence type="ECO:0000256" key="4">
    <source>
        <dbReference type="ARBA" id="ARBA00022490"/>
    </source>
</evidence>
<dbReference type="OrthoDB" id="10030313at2759"/>
<dbReference type="InterPro" id="IPR004443">
    <property type="entry name" value="YjeF_N_dom"/>
</dbReference>
<gene>
    <name evidence="7" type="ORF">CEUTPL_LOCUS6883</name>
</gene>
<evidence type="ECO:0000256" key="1">
    <source>
        <dbReference type="ARBA" id="ARBA00004201"/>
    </source>
</evidence>
<dbReference type="PANTHER" id="PTHR13612:SF0">
    <property type="entry name" value="ENHANCER OF MRNA-DECAPPING PROTEIN 3"/>
    <property type="match status" value="1"/>
</dbReference>
<evidence type="ECO:0000313" key="8">
    <source>
        <dbReference type="Proteomes" id="UP001152799"/>
    </source>
</evidence>
<dbReference type="PROSITE" id="PS51512">
    <property type="entry name" value="DFDF"/>
    <property type="match status" value="1"/>
</dbReference>
<dbReference type="EMBL" id="OU892279">
    <property type="protein sequence ID" value="CAG9766296.1"/>
    <property type="molecule type" value="Genomic_DNA"/>
</dbReference>
<keyword evidence="8" id="KW-1185">Reference proteome</keyword>
<dbReference type="InterPro" id="IPR019050">
    <property type="entry name" value="FDF_dom"/>
</dbReference>
<dbReference type="Gene3D" id="3.40.50.10260">
    <property type="entry name" value="YjeF N-terminal domain"/>
    <property type="match status" value="1"/>
</dbReference>
<dbReference type="GO" id="GO:0033962">
    <property type="term" value="P:P-body assembly"/>
    <property type="evidence" value="ECO:0007669"/>
    <property type="project" value="TreeGrafter"/>
</dbReference>
<dbReference type="SUPFAM" id="SSF64153">
    <property type="entry name" value="YjeF N-terminal domain-like"/>
    <property type="match status" value="1"/>
</dbReference>
<evidence type="ECO:0000259" key="5">
    <source>
        <dbReference type="PROSITE" id="PS51385"/>
    </source>
</evidence>
<keyword evidence="4" id="KW-0963">Cytoplasm</keyword>
<evidence type="ECO:0000256" key="2">
    <source>
        <dbReference type="ARBA" id="ARBA00006610"/>
    </source>
</evidence>
<sequence length="468" mass="51644">MAQWIGSMVSIKCSGELGNYQGEILDANPDRITLTKAFCDGLPCQTPIHVNAADITSLKFIEKPVEDTALSTVVLRKPSKAPRCHSTSETLNNSKQNQINGVQNVSKPIDIELSKKFDEGLAFSNKSNNTPINNKRGATKGGRQWVKSWKDEECFGSPLDHHVKGEFDFEKNLALFDKQAIWDELNLQKPDVVKNTENRKKYSVFRWNSKYRHDENVIASQPQSTRQIFVPKQDCNEYVSDDGLIIPCISRILRKKLFEAAEKAGLSLEKRIELFGTAAAELAIQLIGGGHRLNPNNVHQLPTVLVLCGPHNQGAAGINTARQLASHGVRTIVYCVSLDAPAIKNELSLYMLTRNRTITIVPELPSTIDLIICALGEDSDSPKSYPALAGWINKNKAPVLALDPPSGGIPGVYPKLSLIPVLPLPHSDNNGKLYLANLGFPVDIFNEVGIKYRSPFGPKNIIPLHPHE</sequence>
<dbReference type="PANTHER" id="PTHR13612">
    <property type="entry name" value="ENHANCER OF MRNA-DECAPPING PROTEIN 3"/>
    <property type="match status" value="1"/>
</dbReference>
<dbReference type="PROSITE" id="PS51385">
    <property type="entry name" value="YJEF_N"/>
    <property type="match status" value="1"/>
</dbReference>
<accession>A0A9N9MKX9</accession>
<dbReference type="SMART" id="SM01271">
    <property type="entry name" value="LSM14"/>
    <property type="match status" value="1"/>
</dbReference>
<dbReference type="CDD" id="cd01737">
    <property type="entry name" value="LSm16_N"/>
    <property type="match status" value="1"/>
</dbReference>
<dbReference type="SMART" id="SM01199">
    <property type="entry name" value="FDF"/>
    <property type="match status" value="1"/>
</dbReference>
<dbReference type="InterPro" id="IPR034107">
    <property type="entry name" value="Lsm16_N"/>
</dbReference>
<comment type="subcellular location">
    <subcellularLocation>
        <location evidence="1">Cytoplasm</location>
        <location evidence="1">P-body</location>
    </subcellularLocation>
</comment>
<reference evidence="7" key="1">
    <citation type="submission" date="2022-01" db="EMBL/GenBank/DDBJ databases">
        <authorList>
            <person name="King R."/>
        </authorList>
    </citation>
    <scope>NUCLEOTIDE SEQUENCE</scope>
</reference>
<dbReference type="AlphaFoldDB" id="A0A9N9MKX9"/>
<feature type="domain" description="YjeF N-terminal" evidence="5">
    <location>
        <begin position="250"/>
        <end position="446"/>
    </location>
</feature>
<dbReference type="Pfam" id="PF03853">
    <property type="entry name" value="YjeF_N"/>
    <property type="match status" value="1"/>
</dbReference>
<dbReference type="GO" id="GO:0000932">
    <property type="term" value="C:P-body"/>
    <property type="evidence" value="ECO:0007669"/>
    <property type="project" value="UniProtKB-SubCell"/>
</dbReference>
<dbReference type="GO" id="GO:0031087">
    <property type="term" value="P:deadenylation-independent decapping of nuclear-transcribed mRNA"/>
    <property type="evidence" value="ECO:0007669"/>
    <property type="project" value="InterPro"/>
</dbReference>
<dbReference type="Gene3D" id="2.30.30.100">
    <property type="match status" value="1"/>
</dbReference>